<evidence type="ECO:0000256" key="6">
    <source>
        <dbReference type="ARBA" id="ARBA00022454"/>
    </source>
</evidence>
<name>A0ABR1NFU3_9PEZI</name>
<keyword evidence="7" id="KW-0819">tRNA processing</keyword>
<sequence>MAANSTHALTATYTSPNDAAPKTFARDLPTIPSDPSTDEKTAYLAALRKNVSELQSDVNAFVTQKMEEDKKGSGADDANDAALEANYGEENVDDDDDDDDD</sequence>
<comment type="subcellular location">
    <subcellularLocation>
        <location evidence="2">Chromosome</location>
        <location evidence="2">Telomere</location>
    </subcellularLocation>
    <subcellularLocation>
        <location evidence="1">Nucleus</location>
    </subcellularLocation>
</comment>
<keyword evidence="12" id="KW-0539">Nucleus</keyword>
<evidence type="ECO:0000256" key="3">
    <source>
        <dbReference type="ARBA" id="ARBA00008529"/>
    </source>
</evidence>
<dbReference type="Pfam" id="PF08738">
    <property type="entry name" value="Gon7"/>
    <property type="match status" value="1"/>
</dbReference>
<evidence type="ECO:0000256" key="2">
    <source>
        <dbReference type="ARBA" id="ARBA00004574"/>
    </source>
</evidence>
<evidence type="ECO:0000256" key="13">
    <source>
        <dbReference type="ARBA" id="ARBA00025393"/>
    </source>
</evidence>
<comment type="similarity">
    <text evidence="3">Belongs to the GON7 family.</text>
</comment>
<evidence type="ECO:0000256" key="1">
    <source>
        <dbReference type="ARBA" id="ARBA00004123"/>
    </source>
</evidence>
<comment type="subunit">
    <text evidence="4">Component of the EKC/KEOPS complex composed of at least BUD32, CGI121, GON7, KAE1 and PCC1; the whole complex dimerizes.</text>
</comment>
<protein>
    <recommendedName>
        <fullName evidence="5">EKC/KEOPS complex subunit GON7</fullName>
    </recommendedName>
</protein>
<evidence type="ECO:0000313" key="15">
    <source>
        <dbReference type="EMBL" id="KAK7614061.1"/>
    </source>
</evidence>
<keyword evidence="9" id="KW-0805">Transcription regulation</keyword>
<evidence type="ECO:0000256" key="10">
    <source>
        <dbReference type="ARBA" id="ARBA00023159"/>
    </source>
</evidence>
<evidence type="ECO:0000256" key="7">
    <source>
        <dbReference type="ARBA" id="ARBA00022694"/>
    </source>
</evidence>
<accession>A0ABR1NFU3</accession>
<evidence type="ECO:0000256" key="12">
    <source>
        <dbReference type="ARBA" id="ARBA00023242"/>
    </source>
</evidence>
<dbReference type="Proteomes" id="UP001367316">
    <property type="component" value="Unassembled WGS sequence"/>
</dbReference>
<keyword evidence="11" id="KW-0804">Transcription</keyword>
<gene>
    <name evidence="15" type="ORF">JOL62DRAFT_496204</name>
</gene>
<feature type="compositionally biased region" description="Basic and acidic residues" evidence="14">
    <location>
        <begin position="65"/>
        <end position="74"/>
    </location>
</feature>
<evidence type="ECO:0000313" key="16">
    <source>
        <dbReference type="Proteomes" id="UP001367316"/>
    </source>
</evidence>
<evidence type="ECO:0000256" key="11">
    <source>
        <dbReference type="ARBA" id="ARBA00023163"/>
    </source>
</evidence>
<reference evidence="15 16" key="1">
    <citation type="submission" date="2024-04" db="EMBL/GenBank/DDBJ databases">
        <title>Phyllosticta paracitricarpa is synonymous to the EU quarantine fungus P. citricarpa based on phylogenomic analyses.</title>
        <authorList>
            <consortium name="Lawrence Berkeley National Laboratory"/>
            <person name="Van ingen-buijs V.A."/>
            <person name="Van westerhoven A.C."/>
            <person name="Haridas S."/>
            <person name="Skiadas P."/>
            <person name="Martin F."/>
            <person name="Groenewald J.Z."/>
            <person name="Crous P.W."/>
            <person name="Seidl M.F."/>
        </authorList>
    </citation>
    <scope>NUCLEOTIDE SEQUENCE [LARGE SCALE GENOMIC DNA]</scope>
    <source>
        <strain evidence="15 16">CBS 141358</strain>
    </source>
</reference>
<keyword evidence="8" id="KW-0779">Telomere</keyword>
<evidence type="ECO:0000256" key="5">
    <source>
        <dbReference type="ARBA" id="ARBA00019746"/>
    </source>
</evidence>
<dbReference type="InterPro" id="IPR014849">
    <property type="entry name" value="EKC/KEOPS_Gon7"/>
</dbReference>
<keyword evidence="16" id="KW-1185">Reference proteome</keyword>
<evidence type="ECO:0000256" key="8">
    <source>
        <dbReference type="ARBA" id="ARBA00022895"/>
    </source>
</evidence>
<organism evidence="15 16">
    <name type="scientific">Phyllosticta paracitricarpa</name>
    <dbReference type="NCBI Taxonomy" id="2016321"/>
    <lineage>
        <taxon>Eukaryota</taxon>
        <taxon>Fungi</taxon>
        <taxon>Dikarya</taxon>
        <taxon>Ascomycota</taxon>
        <taxon>Pezizomycotina</taxon>
        <taxon>Dothideomycetes</taxon>
        <taxon>Dothideomycetes incertae sedis</taxon>
        <taxon>Botryosphaeriales</taxon>
        <taxon>Phyllostictaceae</taxon>
        <taxon>Phyllosticta</taxon>
    </lineage>
</organism>
<keyword evidence="10" id="KW-0010">Activator</keyword>
<feature type="region of interest" description="Disordered" evidence="14">
    <location>
        <begin position="1"/>
        <end position="39"/>
    </location>
</feature>
<comment type="function">
    <text evidence="13">Component of the EKC/KEOPS complex that is required for the formation of a threonylcarbamoyl group on adenosine at position 37 (t(6)A37) in tRNAs that read codons beginning with adenine. The complex is probably involved in the transfer of the threonylcarbamoyl moiety of threonylcarbamoyl-AMP (TC-AMP) to the N6 group of A37. GON7 likely plays a supporting role to the catalytic subunit KAE1 in the complex. The EKC/KEOPS complex also promotes both telomere uncapping and telomere elongation. The complex is required for efficient recruitment of transcriptional coactivators.</text>
</comment>
<feature type="compositionally biased region" description="Polar residues" evidence="14">
    <location>
        <begin position="1"/>
        <end position="17"/>
    </location>
</feature>
<feature type="compositionally biased region" description="Acidic residues" evidence="14">
    <location>
        <begin position="90"/>
        <end position="101"/>
    </location>
</feature>
<feature type="region of interest" description="Disordered" evidence="14">
    <location>
        <begin position="65"/>
        <end position="101"/>
    </location>
</feature>
<dbReference type="EMBL" id="JBBPBF010000005">
    <property type="protein sequence ID" value="KAK7614061.1"/>
    <property type="molecule type" value="Genomic_DNA"/>
</dbReference>
<evidence type="ECO:0000256" key="14">
    <source>
        <dbReference type="SAM" id="MobiDB-lite"/>
    </source>
</evidence>
<proteinExistence type="inferred from homology"/>
<evidence type="ECO:0000256" key="9">
    <source>
        <dbReference type="ARBA" id="ARBA00023015"/>
    </source>
</evidence>
<comment type="caution">
    <text evidence="15">The sequence shown here is derived from an EMBL/GenBank/DDBJ whole genome shotgun (WGS) entry which is preliminary data.</text>
</comment>
<evidence type="ECO:0000256" key="4">
    <source>
        <dbReference type="ARBA" id="ARBA00011534"/>
    </source>
</evidence>
<keyword evidence="6" id="KW-0158">Chromosome</keyword>